<accession>A0ACB8QDU0</accession>
<gene>
    <name evidence="1" type="ORF">K488DRAFT_80000</name>
</gene>
<protein>
    <submittedName>
        <fullName evidence="1">Dna2-domain-containing protein</fullName>
    </submittedName>
</protein>
<keyword evidence="2" id="KW-1185">Reference proteome</keyword>
<sequence length="1151" mass="127524">MRAASRTAEEEEAFLSDIFSDSIFAELPSPDPPGKHANSNATLQPQSPLRTPSRRRKLRSTPSPKRHSSSSNNLKSFRATNEDVEQLTAGLDWDDFSDYNSSLENASPMATSMWCPEPCTRCVVISVTDESYVTHIFSCGLLILLLVLEVESTRTRCTIVLRDSWANSQVQSGDIVNVIGHFMQSQEPSSSKYKTQTISITMHDNLLIIHPDVLITPTALAAAPHCQRKPLMTALLRSSPSSPHTPSLLYGNVLHEVVQACLVQNRWDAPFIDQKVEENLQSSLGELLRVDVRVEEAKQAILERGKAVGIFGGRYIGSANAVVNNYQAERGQVDTLAITKLNDVEDDIWSPKYGLKGKLDASVQVTIHTTLTPSSQGRKSVQEPTVLSGTVPLELKTGRASALEHRAQTMLYTLLLSDRYSQPVPVGLLFYTQAEDVTLVHRARNEIRGLVIMRNEMAGWLIKRSRQNVEHAKPADEAFLPETIDDERLCSRCYALDACMLYRKAVENVEDTTSPIASIYDAKTSHLTPTHTAFFKKWESLIALEEADMLRFRKELWTLGARERAVYGRCFANMILDTTFTATRSPSSGKEGKINRHIYRFRRWDPSNSMDNLLSGHIGVGDPITVSVEPDLLALARGYVVSLSVSEVTLGLDHALDEAVITSLLRARGVSHKIVYRVDKDELASGMGRIRDNLAALFYPGGDAKRRRLIVDLEAPVFQPPHPSQFASPHLANLNSTQLAAVDKVLRAEDYALVMGMPGTGKTTVVAQLIKYLVGTGKTVLLSAYTHSAVDTILAKLHDADFGILRLGNADKVHPDAKKYLLSARLKARTVEELERQLMTPPVVATTALSLDQLRLSEAHPASVAQLNMQYRMSEDIMSLVNKVIYDGRLQCGNEVVAAQTLRLPSRSFLESLHSGCGGPEDCWLEQVLSQERRVVFLNTDQIPARESRVGDLVQNPTEAELTRQLVEVLVRSGIPKSSIGIISVYRQQIKLLTQELVHYPTVEILTADRSQGRDKDCIIVSMVRSNDSAHVGDLVKDWRRMNVAFTRARSKLIIIGSWATLQLSDILFSFLNFAAEKGWVLTLPPKAHALHTVATKPSLKRAQRSDDEIENEVTTSVPATPEKGTKKRKGAVMPGGIGILKDLRNELDSP</sequence>
<proteinExistence type="predicted"/>
<name>A0ACB8QDU0_9AGAM</name>
<comment type="caution">
    <text evidence="1">The sequence shown here is derived from an EMBL/GenBank/DDBJ whole genome shotgun (WGS) entry which is preliminary data.</text>
</comment>
<reference evidence="1" key="1">
    <citation type="submission" date="2021-02" db="EMBL/GenBank/DDBJ databases">
        <authorList>
            <consortium name="DOE Joint Genome Institute"/>
            <person name="Ahrendt S."/>
            <person name="Looney B.P."/>
            <person name="Miyauchi S."/>
            <person name="Morin E."/>
            <person name="Drula E."/>
            <person name="Courty P.E."/>
            <person name="Chicoki N."/>
            <person name="Fauchery L."/>
            <person name="Kohler A."/>
            <person name="Kuo A."/>
            <person name="Labutti K."/>
            <person name="Pangilinan J."/>
            <person name="Lipzen A."/>
            <person name="Riley R."/>
            <person name="Andreopoulos W."/>
            <person name="He G."/>
            <person name="Johnson J."/>
            <person name="Barry K.W."/>
            <person name="Grigoriev I.V."/>
            <person name="Nagy L."/>
            <person name="Hibbett D."/>
            <person name="Henrissat B."/>
            <person name="Matheny P.B."/>
            <person name="Labbe J."/>
            <person name="Martin F."/>
        </authorList>
    </citation>
    <scope>NUCLEOTIDE SEQUENCE</scope>
    <source>
        <strain evidence="1">EC-137</strain>
    </source>
</reference>
<dbReference type="Proteomes" id="UP000814128">
    <property type="component" value="Unassembled WGS sequence"/>
</dbReference>
<organism evidence="1 2">
    <name type="scientific">Vararia minispora EC-137</name>
    <dbReference type="NCBI Taxonomy" id="1314806"/>
    <lineage>
        <taxon>Eukaryota</taxon>
        <taxon>Fungi</taxon>
        <taxon>Dikarya</taxon>
        <taxon>Basidiomycota</taxon>
        <taxon>Agaricomycotina</taxon>
        <taxon>Agaricomycetes</taxon>
        <taxon>Russulales</taxon>
        <taxon>Lachnocladiaceae</taxon>
        <taxon>Vararia</taxon>
    </lineage>
</organism>
<evidence type="ECO:0000313" key="1">
    <source>
        <dbReference type="EMBL" id="KAI0029725.1"/>
    </source>
</evidence>
<evidence type="ECO:0000313" key="2">
    <source>
        <dbReference type="Proteomes" id="UP000814128"/>
    </source>
</evidence>
<reference evidence="1" key="2">
    <citation type="journal article" date="2022" name="New Phytol.">
        <title>Evolutionary transition to the ectomycorrhizal habit in the genomes of a hyperdiverse lineage of mushroom-forming fungi.</title>
        <authorList>
            <person name="Looney B."/>
            <person name="Miyauchi S."/>
            <person name="Morin E."/>
            <person name="Drula E."/>
            <person name="Courty P.E."/>
            <person name="Kohler A."/>
            <person name="Kuo A."/>
            <person name="LaButti K."/>
            <person name="Pangilinan J."/>
            <person name="Lipzen A."/>
            <person name="Riley R."/>
            <person name="Andreopoulos W."/>
            <person name="He G."/>
            <person name="Johnson J."/>
            <person name="Nolan M."/>
            <person name="Tritt A."/>
            <person name="Barry K.W."/>
            <person name="Grigoriev I.V."/>
            <person name="Nagy L.G."/>
            <person name="Hibbett D."/>
            <person name="Henrissat B."/>
            <person name="Matheny P.B."/>
            <person name="Labbe J."/>
            <person name="Martin F.M."/>
        </authorList>
    </citation>
    <scope>NUCLEOTIDE SEQUENCE</scope>
    <source>
        <strain evidence="1">EC-137</strain>
    </source>
</reference>
<dbReference type="EMBL" id="MU273659">
    <property type="protein sequence ID" value="KAI0029725.1"/>
    <property type="molecule type" value="Genomic_DNA"/>
</dbReference>